<comment type="caution">
    <text evidence="9">The sequence shown here is derived from an EMBL/GenBank/DDBJ whole genome shotgun (WGS) entry which is preliminary data.</text>
</comment>
<dbReference type="AlphaFoldDB" id="A0A927F6H1"/>
<evidence type="ECO:0000313" key="9">
    <source>
        <dbReference type="EMBL" id="MBD5779342.1"/>
    </source>
</evidence>
<dbReference type="Gene3D" id="1.10.287.130">
    <property type="match status" value="1"/>
</dbReference>
<dbReference type="CDD" id="cd16922">
    <property type="entry name" value="HATPase_EvgS-ArcB-TorS-like"/>
    <property type="match status" value="1"/>
</dbReference>
<dbReference type="CDD" id="cd00082">
    <property type="entry name" value="HisKA"/>
    <property type="match status" value="1"/>
</dbReference>
<dbReference type="PANTHER" id="PTHR45339">
    <property type="entry name" value="HYBRID SIGNAL TRANSDUCTION HISTIDINE KINASE J"/>
    <property type="match status" value="1"/>
</dbReference>
<evidence type="ECO:0000256" key="4">
    <source>
        <dbReference type="ARBA" id="ARBA00023012"/>
    </source>
</evidence>
<dbReference type="SUPFAM" id="SSF47384">
    <property type="entry name" value="Homodimeric domain of signal transducing histidine kinase"/>
    <property type="match status" value="1"/>
</dbReference>
<dbReference type="EMBL" id="JACYFG010000007">
    <property type="protein sequence ID" value="MBD5779342.1"/>
    <property type="molecule type" value="Genomic_DNA"/>
</dbReference>
<comment type="catalytic activity">
    <reaction evidence="1">
        <text>ATP + protein L-histidine = ADP + protein N-phospho-L-histidine.</text>
        <dbReference type="EC" id="2.7.13.3"/>
    </reaction>
</comment>
<keyword evidence="3 5" id="KW-0597">Phosphoprotein</keyword>
<dbReference type="Proteomes" id="UP000622317">
    <property type="component" value="Unassembled WGS sequence"/>
</dbReference>
<feature type="domain" description="Response regulatory" evidence="8">
    <location>
        <begin position="450"/>
        <end position="569"/>
    </location>
</feature>
<feature type="domain" description="Histidine kinase" evidence="7">
    <location>
        <begin position="212"/>
        <end position="429"/>
    </location>
</feature>
<dbReference type="FunFam" id="3.30.565.10:FF:000010">
    <property type="entry name" value="Sensor histidine kinase RcsC"/>
    <property type="match status" value="1"/>
</dbReference>
<evidence type="ECO:0000259" key="8">
    <source>
        <dbReference type="PROSITE" id="PS50110"/>
    </source>
</evidence>
<evidence type="ECO:0000256" key="6">
    <source>
        <dbReference type="SAM" id="Phobius"/>
    </source>
</evidence>
<feature type="transmembrane region" description="Helical" evidence="6">
    <location>
        <begin position="83"/>
        <end position="109"/>
    </location>
</feature>
<dbReference type="SMART" id="SM00448">
    <property type="entry name" value="REC"/>
    <property type="match status" value="1"/>
</dbReference>
<dbReference type="PRINTS" id="PR00344">
    <property type="entry name" value="BCTRLSENSOR"/>
</dbReference>
<keyword evidence="4" id="KW-0902">Two-component regulatory system</keyword>
<dbReference type="PROSITE" id="PS50109">
    <property type="entry name" value="HIS_KIN"/>
    <property type="match status" value="1"/>
</dbReference>
<dbReference type="InterPro" id="IPR003661">
    <property type="entry name" value="HisK_dim/P_dom"/>
</dbReference>
<keyword evidence="10" id="KW-1185">Reference proteome</keyword>
<name>A0A927F6H1_9BACT</name>
<dbReference type="Gene3D" id="3.40.50.2300">
    <property type="match status" value="1"/>
</dbReference>
<keyword evidence="6" id="KW-1133">Transmembrane helix</keyword>
<dbReference type="GO" id="GO:0000155">
    <property type="term" value="F:phosphorelay sensor kinase activity"/>
    <property type="evidence" value="ECO:0007669"/>
    <property type="project" value="InterPro"/>
</dbReference>
<dbReference type="EC" id="2.7.13.3" evidence="2"/>
<dbReference type="PANTHER" id="PTHR45339:SF1">
    <property type="entry name" value="HYBRID SIGNAL TRANSDUCTION HISTIDINE KINASE J"/>
    <property type="match status" value="1"/>
</dbReference>
<gene>
    <name evidence="9" type="ORF">IEN85_07535</name>
</gene>
<proteinExistence type="predicted"/>
<reference evidence="9" key="1">
    <citation type="submission" date="2020-09" db="EMBL/GenBank/DDBJ databases">
        <title>Pelagicoccus enzymogenes sp. nov. with an EPS production, isolated from marine sediment.</title>
        <authorList>
            <person name="Feng X."/>
        </authorList>
    </citation>
    <scope>NUCLEOTIDE SEQUENCE</scope>
    <source>
        <strain evidence="9">NFK12</strain>
    </source>
</reference>
<protein>
    <recommendedName>
        <fullName evidence="2">histidine kinase</fullName>
        <ecNumber evidence="2">2.7.13.3</ecNumber>
    </recommendedName>
</protein>
<organism evidence="9 10">
    <name type="scientific">Pelagicoccus enzymogenes</name>
    <dbReference type="NCBI Taxonomy" id="2773457"/>
    <lineage>
        <taxon>Bacteria</taxon>
        <taxon>Pseudomonadati</taxon>
        <taxon>Verrucomicrobiota</taxon>
        <taxon>Opitutia</taxon>
        <taxon>Puniceicoccales</taxon>
        <taxon>Pelagicoccaceae</taxon>
        <taxon>Pelagicoccus</taxon>
    </lineage>
</organism>
<dbReference type="InterPro" id="IPR036890">
    <property type="entry name" value="HATPase_C_sf"/>
</dbReference>
<dbReference type="InterPro" id="IPR011006">
    <property type="entry name" value="CheY-like_superfamily"/>
</dbReference>
<evidence type="ECO:0000256" key="3">
    <source>
        <dbReference type="ARBA" id="ARBA00022553"/>
    </source>
</evidence>
<dbReference type="Pfam" id="PF00072">
    <property type="entry name" value="Response_reg"/>
    <property type="match status" value="1"/>
</dbReference>
<accession>A0A927F6H1</accession>
<dbReference type="SMART" id="SM00387">
    <property type="entry name" value="HATPase_c"/>
    <property type="match status" value="1"/>
</dbReference>
<sequence>MRIQIRYCLMLVLGGVLMVAPIWIALAQVDAEAASVSEDANELVAAFNRRSQSVETASAGEALSIARAQLEAFASRAQSRTDFMGLSGLGVACFLSGLCVFALGLYGLLRFARSVDGDAERLKLLALGESGAAELGLESGARLQIFREIEKEFRLRMTQFDDWIERLNNDRTDALTELEKERFSLLERLSEKSKDARSAVDFSVKKGDFLATMSHEIRTPMNGVLAVADDLLSYDLDREISEKVEMIKLSGESLVRILDDVLDFSKIEAGKLDVKQQSFDFAFACNATYALFTALAKEKGLRYDIFIDPQVPQYLRGDSVRVRQVLANLLSNALKFTDEGGVTLTISKQTREREGLLMSVIDTGLGIDSDSFERLFEAFGQAETGLEEKGTGLGLAISKRLAGLMDGELTYRNNVPAGSVFDFWIPLIEGTPVEREVDLAQATATVENARILVVEDNRINQHVIESLLERAKHTVHLARNGLEALDLVDEFKFDLIFMDCLMPKLDGFETAKRIRSLPSDHVNRGVPIVALTANAFAHDRDLCFESGMNDFLAKPVKKETLLGAVNHYCSERPVAPKES</sequence>
<dbReference type="Gene3D" id="3.30.565.10">
    <property type="entry name" value="Histidine kinase-like ATPase, C-terminal domain"/>
    <property type="match status" value="1"/>
</dbReference>
<dbReference type="PROSITE" id="PS50110">
    <property type="entry name" value="RESPONSE_REGULATORY"/>
    <property type="match status" value="1"/>
</dbReference>
<keyword evidence="6" id="KW-0812">Transmembrane</keyword>
<dbReference type="SMART" id="SM00388">
    <property type="entry name" value="HisKA"/>
    <property type="match status" value="1"/>
</dbReference>
<keyword evidence="6" id="KW-0472">Membrane</keyword>
<evidence type="ECO:0000256" key="2">
    <source>
        <dbReference type="ARBA" id="ARBA00012438"/>
    </source>
</evidence>
<dbReference type="Pfam" id="PF00512">
    <property type="entry name" value="HisKA"/>
    <property type="match status" value="1"/>
</dbReference>
<dbReference type="InterPro" id="IPR001789">
    <property type="entry name" value="Sig_transdc_resp-reg_receiver"/>
</dbReference>
<evidence type="ECO:0000259" key="7">
    <source>
        <dbReference type="PROSITE" id="PS50109"/>
    </source>
</evidence>
<dbReference type="SUPFAM" id="SSF52172">
    <property type="entry name" value="CheY-like"/>
    <property type="match status" value="1"/>
</dbReference>
<dbReference type="RefSeq" id="WP_191616470.1">
    <property type="nucleotide sequence ID" value="NZ_JACYFG010000007.1"/>
</dbReference>
<evidence type="ECO:0000256" key="5">
    <source>
        <dbReference type="PROSITE-ProRule" id="PRU00169"/>
    </source>
</evidence>
<dbReference type="Pfam" id="PF02518">
    <property type="entry name" value="HATPase_c"/>
    <property type="match status" value="1"/>
</dbReference>
<dbReference type="InterPro" id="IPR004358">
    <property type="entry name" value="Sig_transdc_His_kin-like_C"/>
</dbReference>
<evidence type="ECO:0000313" key="10">
    <source>
        <dbReference type="Proteomes" id="UP000622317"/>
    </source>
</evidence>
<dbReference type="InterPro" id="IPR003594">
    <property type="entry name" value="HATPase_dom"/>
</dbReference>
<dbReference type="SUPFAM" id="SSF55874">
    <property type="entry name" value="ATPase domain of HSP90 chaperone/DNA topoisomerase II/histidine kinase"/>
    <property type="match status" value="1"/>
</dbReference>
<dbReference type="InterPro" id="IPR036097">
    <property type="entry name" value="HisK_dim/P_sf"/>
</dbReference>
<evidence type="ECO:0000256" key="1">
    <source>
        <dbReference type="ARBA" id="ARBA00000085"/>
    </source>
</evidence>
<dbReference type="CDD" id="cd17546">
    <property type="entry name" value="REC_hyHK_CKI1_RcsC-like"/>
    <property type="match status" value="1"/>
</dbReference>
<dbReference type="InterPro" id="IPR005467">
    <property type="entry name" value="His_kinase_dom"/>
</dbReference>
<feature type="modified residue" description="4-aspartylphosphate" evidence="5">
    <location>
        <position position="499"/>
    </location>
</feature>